<dbReference type="eggNOG" id="ENOG5033SYT">
    <property type="taxonomic scope" value="Bacteria"/>
</dbReference>
<sequence>MAPATTGAGAGRLRVSTPHPDALYPPHRTGRMAGGLPQGPGLRSAGATAPESGRDGLDPLEQRVHASDDRRADRTADRRSFGPTGLGTSAARLFAPPCSPPDTPARLDVLWVRRRAAGSALAAHVAEVRGRLALGPVSPGPGGWVYDPEKTLATMRRDPAAWGERYAPWMRECAEMVEQGRLLLGEIRGVRGADVGVSASGRVGLVPLRIGADRVGALVGRALLGENGGRSTKSNLAPCGDPRWTAVRQKFGLQGVGEYPNFAAGCWGGGLMPDTYDDWRQDYVAMLIYGFYLEYNIDTAYGGAENRLKNEILALWDMPGLPPDLRARRAQVAADLAFFDRKRRDEADVHDRSTSGLAAWVYRDRDLWRDFKACDSGYFTYYLSFLPGTRGRDDMMLTGLVADWSDIGPDLRFQESGQSVLALTRGSVTMPDLLACYERTVWMFNTHWTEEGGIRAERHAACMAVLAVGPWLLGNHRHDVWRYYSLAADLCAAARQRDLYASGQLADCYTEDLTPTLPPGRPRVHVPRRDLPFSVEIDGTRHTGSVGLHTAICDAVADDVLPMDIVTYEFVVPWLLSEGRISPASFLGYMDSTYCHHFAQLMRTGHASDFERSFTEPVVALIMEQWWHGMYFAIAAGSLVEAQPGRVADDRAHA</sequence>
<name>D5SIA6_STRCL</name>
<geneLocation type="plasmid" evidence="2 3">
    <name>pSCL4</name>
</geneLocation>
<dbReference type="AlphaFoldDB" id="D5SIA6"/>
<proteinExistence type="predicted"/>
<keyword evidence="2" id="KW-0614">Plasmid</keyword>
<evidence type="ECO:0000313" key="3">
    <source>
        <dbReference type="Proteomes" id="UP000002357"/>
    </source>
</evidence>
<dbReference type="EMBL" id="CM000914">
    <property type="protein sequence ID" value="EFG03649.2"/>
    <property type="molecule type" value="Genomic_DNA"/>
</dbReference>
<reference evidence="2 3" key="1">
    <citation type="journal article" date="2010" name="Genome Biol. Evol.">
        <title>The sequence of a 1.8-mb bacterial linear plasmid reveals a rich evolutionary reservoir of secondary metabolic pathways.</title>
        <authorList>
            <person name="Medema M.H."/>
            <person name="Trefzer A."/>
            <person name="Kovalchuk A."/>
            <person name="van den Berg M."/>
            <person name="Mueller U."/>
            <person name="Heijne W."/>
            <person name="Wu L."/>
            <person name="Alam M.T."/>
            <person name="Ronning C.M."/>
            <person name="Nierman W.C."/>
            <person name="Bovenberg R.A.L."/>
            <person name="Breitling R."/>
            <person name="Takano E."/>
        </authorList>
    </citation>
    <scope>NUCLEOTIDE SEQUENCE [LARGE SCALE GENOMIC DNA]</scope>
    <source>
        <strain evidence="3">ATCC 27064 / DSM 738 / JCM 4710 / NBRC 13307 / NCIMB 12785 / NRRL 3585 / VKM Ac-602</strain>
        <plasmid evidence="2">pSCL4</plasmid>
    </source>
</reference>
<evidence type="ECO:0000313" key="2">
    <source>
        <dbReference type="EMBL" id="EFG03649.2"/>
    </source>
</evidence>
<protein>
    <submittedName>
        <fullName evidence="2">Uncharacterized protein</fullName>
    </submittedName>
</protein>
<feature type="region of interest" description="Disordered" evidence="1">
    <location>
        <begin position="1"/>
        <end position="99"/>
    </location>
</feature>
<dbReference type="Proteomes" id="UP000002357">
    <property type="component" value="Plasmid pSCL4"/>
</dbReference>
<evidence type="ECO:0000256" key="1">
    <source>
        <dbReference type="SAM" id="MobiDB-lite"/>
    </source>
</evidence>
<keyword evidence="3" id="KW-1185">Reference proteome</keyword>
<gene>
    <name evidence="2" type="ORF">SCLAV_p0158</name>
</gene>
<feature type="compositionally biased region" description="Basic and acidic residues" evidence="1">
    <location>
        <begin position="52"/>
        <end position="80"/>
    </location>
</feature>
<organism evidence="2 3">
    <name type="scientific">Streptomyces clavuligerus</name>
    <dbReference type="NCBI Taxonomy" id="1901"/>
    <lineage>
        <taxon>Bacteria</taxon>
        <taxon>Bacillati</taxon>
        <taxon>Actinomycetota</taxon>
        <taxon>Actinomycetes</taxon>
        <taxon>Kitasatosporales</taxon>
        <taxon>Streptomycetaceae</taxon>
        <taxon>Streptomyces</taxon>
    </lineage>
</organism>
<accession>D5SIA6</accession>